<evidence type="ECO:0000256" key="1">
    <source>
        <dbReference type="SAM" id="MobiDB-lite"/>
    </source>
</evidence>
<gene>
    <name evidence="2" type="ORF">VLK81_02405</name>
</gene>
<dbReference type="Proteomes" id="UP001357733">
    <property type="component" value="Unassembled WGS sequence"/>
</dbReference>
<feature type="compositionally biased region" description="Basic and acidic residues" evidence="1">
    <location>
        <begin position="14"/>
        <end position="23"/>
    </location>
</feature>
<name>A0AAW9MPD3_9FIRM</name>
<dbReference type="AlphaFoldDB" id="A0AAW9MPD3"/>
<protein>
    <submittedName>
        <fullName evidence="2">Uncharacterized protein</fullName>
    </submittedName>
</protein>
<organism evidence="2 3">
    <name type="scientific">Citroniella saccharovorans</name>
    <dbReference type="NCBI Taxonomy" id="2053367"/>
    <lineage>
        <taxon>Bacteria</taxon>
        <taxon>Bacillati</taxon>
        <taxon>Bacillota</taxon>
        <taxon>Tissierellia</taxon>
        <taxon>Tissierellales</taxon>
        <taxon>Peptoniphilaceae</taxon>
        <taxon>Citroniella</taxon>
    </lineage>
</organism>
<keyword evidence="3" id="KW-1185">Reference proteome</keyword>
<evidence type="ECO:0000313" key="2">
    <source>
        <dbReference type="EMBL" id="MEB3428886.1"/>
    </source>
</evidence>
<sequence>MENKTSDAQIRASRAWEKRNPEKARYQRIKSSARTFARKYAKSRKEVEELLEIFDNENLKR</sequence>
<feature type="region of interest" description="Disordered" evidence="1">
    <location>
        <begin position="1"/>
        <end position="23"/>
    </location>
</feature>
<dbReference type="EMBL" id="JAYKOT010000002">
    <property type="protein sequence ID" value="MEB3428886.1"/>
    <property type="molecule type" value="Genomic_DNA"/>
</dbReference>
<dbReference type="RefSeq" id="WP_324618954.1">
    <property type="nucleotide sequence ID" value="NZ_JAYKOT010000002.1"/>
</dbReference>
<accession>A0AAW9MPD3</accession>
<evidence type="ECO:0000313" key="3">
    <source>
        <dbReference type="Proteomes" id="UP001357733"/>
    </source>
</evidence>
<comment type="caution">
    <text evidence="2">The sequence shown here is derived from an EMBL/GenBank/DDBJ whole genome shotgun (WGS) entry which is preliminary data.</text>
</comment>
<reference evidence="2 3" key="1">
    <citation type="submission" date="2024-01" db="EMBL/GenBank/DDBJ databases">
        <title>Complete genome sequence of Citroniella saccharovorans strain M6.X9, isolated from human fecal sample.</title>
        <authorList>
            <person name="Cheng G."/>
            <person name="Westerholm M."/>
            <person name="Schnurer A."/>
        </authorList>
    </citation>
    <scope>NUCLEOTIDE SEQUENCE [LARGE SCALE GENOMIC DNA]</scope>
    <source>
        <strain evidence="2 3">DSM 29873</strain>
    </source>
</reference>
<proteinExistence type="predicted"/>